<evidence type="ECO:0000313" key="4">
    <source>
        <dbReference type="EMBL" id="MDO1447144.1"/>
    </source>
</evidence>
<evidence type="ECO:0000259" key="3">
    <source>
        <dbReference type="SMART" id="SM00822"/>
    </source>
</evidence>
<organism evidence="4 5">
    <name type="scientific">Rhodocytophaga aerolata</name>
    <dbReference type="NCBI Taxonomy" id="455078"/>
    <lineage>
        <taxon>Bacteria</taxon>
        <taxon>Pseudomonadati</taxon>
        <taxon>Bacteroidota</taxon>
        <taxon>Cytophagia</taxon>
        <taxon>Cytophagales</taxon>
        <taxon>Rhodocytophagaceae</taxon>
        <taxon>Rhodocytophaga</taxon>
    </lineage>
</organism>
<name>A0ABT8R739_9BACT</name>
<dbReference type="EC" id="1.-.-.-" evidence="4"/>
<dbReference type="PANTHER" id="PTHR43477">
    <property type="entry name" value="DIHYDROANTICAPSIN 7-DEHYDROGENASE"/>
    <property type="match status" value="1"/>
</dbReference>
<dbReference type="InterPro" id="IPR002347">
    <property type="entry name" value="SDR_fam"/>
</dbReference>
<keyword evidence="2 4" id="KW-0560">Oxidoreductase</keyword>
<proteinExistence type="inferred from homology"/>
<dbReference type="SMART" id="SM00822">
    <property type="entry name" value="PKS_KR"/>
    <property type="match status" value="1"/>
</dbReference>
<sequence>MTTFTDKTILVVGGSSGIGLAVVKQLAKEGATLITASRHQSAELQTLQIPHIPVDVTGDIQALSDLPDVLHGLVYCPGTINLKPFARLTEQDFMHDWQVNVLGAIRVLQQAIKSLKKAQGASVVLYSTVAASVGMNFHASVATAKSAVEGLALSLAAEYASSHIRFNVIAPSLTDTPLAGNLLSSPEKREAANKRHPLNRVGTPEEIAAITTFLLSGQAAWMSGQIIGVDGGMSTLRVV</sequence>
<dbReference type="Proteomes" id="UP001168528">
    <property type="component" value="Unassembled WGS sequence"/>
</dbReference>
<dbReference type="Pfam" id="PF13561">
    <property type="entry name" value="adh_short_C2"/>
    <property type="match status" value="1"/>
</dbReference>
<evidence type="ECO:0000256" key="2">
    <source>
        <dbReference type="ARBA" id="ARBA00023002"/>
    </source>
</evidence>
<dbReference type="InterPro" id="IPR036291">
    <property type="entry name" value="NAD(P)-bd_dom_sf"/>
</dbReference>
<evidence type="ECO:0000313" key="5">
    <source>
        <dbReference type="Proteomes" id="UP001168528"/>
    </source>
</evidence>
<protein>
    <submittedName>
        <fullName evidence="4">SDR family oxidoreductase</fullName>
        <ecNumber evidence="4">1.-.-.-</ecNumber>
    </submittedName>
</protein>
<dbReference type="EMBL" id="JAUKPO010000006">
    <property type="protein sequence ID" value="MDO1447144.1"/>
    <property type="molecule type" value="Genomic_DNA"/>
</dbReference>
<accession>A0ABT8R739</accession>
<dbReference type="GO" id="GO:0016491">
    <property type="term" value="F:oxidoreductase activity"/>
    <property type="evidence" value="ECO:0007669"/>
    <property type="project" value="UniProtKB-KW"/>
</dbReference>
<dbReference type="InterPro" id="IPR057326">
    <property type="entry name" value="KR_dom"/>
</dbReference>
<comment type="caution">
    <text evidence="4">The sequence shown here is derived from an EMBL/GenBank/DDBJ whole genome shotgun (WGS) entry which is preliminary data.</text>
</comment>
<dbReference type="PANTHER" id="PTHR43477:SF1">
    <property type="entry name" value="DIHYDROANTICAPSIN 7-DEHYDROGENASE"/>
    <property type="match status" value="1"/>
</dbReference>
<dbReference type="PRINTS" id="PR00081">
    <property type="entry name" value="GDHRDH"/>
</dbReference>
<reference evidence="4" key="1">
    <citation type="submission" date="2023-07" db="EMBL/GenBank/DDBJ databases">
        <title>The genome sequence of Rhodocytophaga aerolata KACC 12507.</title>
        <authorList>
            <person name="Zhang X."/>
        </authorList>
    </citation>
    <scope>NUCLEOTIDE SEQUENCE</scope>
    <source>
        <strain evidence="4">KACC 12507</strain>
    </source>
</reference>
<dbReference type="InterPro" id="IPR051122">
    <property type="entry name" value="SDR_DHRS6-like"/>
</dbReference>
<dbReference type="Gene3D" id="3.40.50.720">
    <property type="entry name" value="NAD(P)-binding Rossmann-like Domain"/>
    <property type="match status" value="1"/>
</dbReference>
<keyword evidence="5" id="KW-1185">Reference proteome</keyword>
<gene>
    <name evidence="4" type="ORF">Q0590_12820</name>
</gene>
<dbReference type="RefSeq" id="WP_302037946.1">
    <property type="nucleotide sequence ID" value="NZ_JAUKPO010000006.1"/>
</dbReference>
<evidence type="ECO:0000256" key="1">
    <source>
        <dbReference type="ARBA" id="ARBA00006484"/>
    </source>
</evidence>
<dbReference type="SUPFAM" id="SSF51735">
    <property type="entry name" value="NAD(P)-binding Rossmann-fold domains"/>
    <property type="match status" value="1"/>
</dbReference>
<feature type="domain" description="Ketoreductase" evidence="3">
    <location>
        <begin position="7"/>
        <end position="172"/>
    </location>
</feature>
<comment type="similarity">
    <text evidence="1">Belongs to the short-chain dehydrogenases/reductases (SDR) family.</text>
</comment>
<dbReference type="CDD" id="cd05233">
    <property type="entry name" value="SDR_c"/>
    <property type="match status" value="1"/>
</dbReference>